<keyword evidence="3" id="KW-1185">Reference proteome</keyword>
<protein>
    <recommendedName>
        <fullName evidence="4">MFS transporter</fullName>
    </recommendedName>
</protein>
<evidence type="ECO:0000313" key="2">
    <source>
        <dbReference type="EMBL" id="MFC5138969.1"/>
    </source>
</evidence>
<evidence type="ECO:0000256" key="1">
    <source>
        <dbReference type="SAM" id="Phobius"/>
    </source>
</evidence>
<dbReference type="EMBL" id="JBHSKG010000005">
    <property type="protein sequence ID" value="MFC5138969.1"/>
    <property type="molecule type" value="Genomic_DNA"/>
</dbReference>
<feature type="transmembrane region" description="Helical" evidence="1">
    <location>
        <begin position="68"/>
        <end position="92"/>
    </location>
</feature>
<accession>A0ABV9ZF09</accession>
<gene>
    <name evidence="2" type="ORF">ACFPK1_12060</name>
</gene>
<dbReference type="Proteomes" id="UP001596175">
    <property type="component" value="Unassembled WGS sequence"/>
</dbReference>
<comment type="caution">
    <text evidence="2">The sequence shown here is derived from an EMBL/GenBank/DDBJ whole genome shotgun (WGS) entry which is preliminary data.</text>
</comment>
<name>A0ABV9ZF09_9PSEU</name>
<keyword evidence="1" id="KW-1133">Transmembrane helix</keyword>
<organism evidence="2 3">
    <name type="scientific">Actinomycetospora rhizophila</name>
    <dbReference type="NCBI Taxonomy" id="1416876"/>
    <lineage>
        <taxon>Bacteria</taxon>
        <taxon>Bacillati</taxon>
        <taxon>Actinomycetota</taxon>
        <taxon>Actinomycetes</taxon>
        <taxon>Pseudonocardiales</taxon>
        <taxon>Pseudonocardiaceae</taxon>
        <taxon>Actinomycetospora</taxon>
    </lineage>
</organism>
<sequence length="98" mass="9525">MRVVGVVAGFNVINGLPGDRTSIGAALVDTTSEVTSGVGVPVVGTVVAALFTGAVAATPWSPTQGVQFAHAVTVSGLVLTAVAAALVGGAILRTRRAG</sequence>
<proteinExistence type="predicted"/>
<keyword evidence="1" id="KW-0472">Membrane</keyword>
<reference evidence="3" key="1">
    <citation type="journal article" date="2019" name="Int. J. Syst. Evol. Microbiol.">
        <title>The Global Catalogue of Microorganisms (GCM) 10K type strain sequencing project: providing services to taxonomists for standard genome sequencing and annotation.</title>
        <authorList>
            <consortium name="The Broad Institute Genomics Platform"/>
            <consortium name="The Broad Institute Genome Sequencing Center for Infectious Disease"/>
            <person name="Wu L."/>
            <person name="Ma J."/>
        </authorList>
    </citation>
    <scope>NUCLEOTIDE SEQUENCE [LARGE SCALE GENOMIC DNA]</scope>
    <source>
        <strain evidence="3">XZYJ18</strain>
    </source>
</reference>
<evidence type="ECO:0000313" key="3">
    <source>
        <dbReference type="Proteomes" id="UP001596175"/>
    </source>
</evidence>
<evidence type="ECO:0008006" key="4">
    <source>
        <dbReference type="Google" id="ProtNLM"/>
    </source>
</evidence>
<keyword evidence="1" id="KW-0812">Transmembrane</keyword>
<dbReference type="RefSeq" id="WP_378021164.1">
    <property type="nucleotide sequence ID" value="NZ_JBHSKG010000005.1"/>
</dbReference>